<keyword evidence="4" id="KW-0378">Hydrolase</keyword>
<comment type="catalytic activity">
    <reaction evidence="1">
        <text>Random hydrolysis of (1-&gt;4)-beta-D-mannosidic linkages in mannans, galactomannans and glucomannans.</text>
        <dbReference type="EC" id="3.2.1.78"/>
    </reaction>
</comment>
<keyword evidence="9" id="KW-1185">Reference proteome</keyword>
<keyword evidence="5" id="KW-0326">Glycosidase</keyword>
<gene>
    <name evidence="8" type="ORF">Sjap_025130</name>
</gene>
<evidence type="ECO:0000256" key="5">
    <source>
        <dbReference type="ARBA" id="ARBA00023295"/>
    </source>
</evidence>
<accession>A0AAP0HFA6</accession>
<evidence type="ECO:0000256" key="1">
    <source>
        <dbReference type="ARBA" id="ARBA00001678"/>
    </source>
</evidence>
<keyword evidence="6" id="KW-1133">Transmembrane helix</keyword>
<dbReference type="InterPro" id="IPR017853">
    <property type="entry name" value="GH"/>
</dbReference>
<evidence type="ECO:0000256" key="3">
    <source>
        <dbReference type="ARBA" id="ARBA00012706"/>
    </source>
</evidence>
<evidence type="ECO:0000313" key="8">
    <source>
        <dbReference type="EMBL" id="KAK9084719.1"/>
    </source>
</evidence>
<protein>
    <recommendedName>
        <fullName evidence="3">mannan endo-1,4-beta-mannosidase</fullName>
        <ecNumber evidence="3">3.2.1.78</ecNumber>
    </recommendedName>
</protein>
<sequence length="442" mass="50049">MDPTFRERKLYPLLGILSIVLFLYINFGDKLGFQIVWVPKMGFVGVNSTQFVMRSEGGEEESVVYVNGWNSYWLMEESVWDGSRKRVSEMLRRGGEMGMGVCRTWAFSDGDGPNALQISPGVFDERVFKGLDYVIFEARKHRIRLILSLVNNLNAFGGKSQYVKWAQIAGANVTTSDDSFFSHPTIKEYYKSYVKAILTRKNSITGIRYSEEPAIFAWELMNEPRCVSSSSGPILQTWIAEMAGFIKSLDRKHLVTVGLEGFYGLKATEKTTVNPGQWAASLGSDFIQNSAIDNIDFASAHAYPDSWIPHADLEEKAKYLSLWVDSHVMDGDRLLKKPVLFTEFGSSLNVKKQGMYDRDILLKTIYDKIYESASKRQSGAGALIWQLLVEGMNGYGDQFSLVAWEHPSTYKLITEQSCRLGRMFEKSEDSRKLLHGNPCHSR</sequence>
<dbReference type="InterPro" id="IPR001547">
    <property type="entry name" value="Glyco_hydro_5"/>
</dbReference>
<evidence type="ECO:0000259" key="7">
    <source>
        <dbReference type="Pfam" id="PF26410"/>
    </source>
</evidence>
<feature type="domain" description="Glycoside hydrolase family 5" evidence="7">
    <location>
        <begin position="43"/>
        <end position="385"/>
    </location>
</feature>
<dbReference type="Pfam" id="PF26410">
    <property type="entry name" value="GH5_mannosidase"/>
    <property type="match status" value="1"/>
</dbReference>
<keyword evidence="6" id="KW-0812">Transmembrane</keyword>
<feature type="transmembrane region" description="Helical" evidence="6">
    <location>
        <begin position="10"/>
        <end position="27"/>
    </location>
</feature>
<dbReference type="GO" id="GO:0000272">
    <property type="term" value="P:polysaccharide catabolic process"/>
    <property type="evidence" value="ECO:0007669"/>
    <property type="project" value="InterPro"/>
</dbReference>
<dbReference type="Gene3D" id="3.20.20.80">
    <property type="entry name" value="Glycosidases"/>
    <property type="match status" value="1"/>
</dbReference>
<dbReference type="PANTHER" id="PTHR31451:SF51">
    <property type="entry name" value="MANNAN ENDO-1,4-BETA-MANNOSIDASE 6"/>
    <property type="match status" value="1"/>
</dbReference>
<name>A0AAP0HFA6_9MAGN</name>
<dbReference type="FunFam" id="3.20.20.80:FF:000012">
    <property type="entry name" value="Mannan endo-1,4-beta-mannosidase 6"/>
    <property type="match status" value="1"/>
</dbReference>
<dbReference type="AlphaFoldDB" id="A0AAP0HFA6"/>
<dbReference type="EMBL" id="JBBNAE010000011">
    <property type="protein sequence ID" value="KAK9084719.1"/>
    <property type="molecule type" value="Genomic_DNA"/>
</dbReference>
<keyword evidence="6" id="KW-0472">Membrane</keyword>
<reference evidence="8 9" key="1">
    <citation type="submission" date="2024-01" db="EMBL/GenBank/DDBJ databases">
        <title>Genome assemblies of Stephania.</title>
        <authorList>
            <person name="Yang L."/>
        </authorList>
    </citation>
    <scope>NUCLEOTIDE SEQUENCE [LARGE SCALE GENOMIC DNA]</scope>
    <source>
        <strain evidence="8">QJT</strain>
        <tissue evidence="8">Leaf</tissue>
    </source>
</reference>
<organism evidence="8 9">
    <name type="scientific">Stephania japonica</name>
    <dbReference type="NCBI Taxonomy" id="461633"/>
    <lineage>
        <taxon>Eukaryota</taxon>
        <taxon>Viridiplantae</taxon>
        <taxon>Streptophyta</taxon>
        <taxon>Embryophyta</taxon>
        <taxon>Tracheophyta</taxon>
        <taxon>Spermatophyta</taxon>
        <taxon>Magnoliopsida</taxon>
        <taxon>Ranunculales</taxon>
        <taxon>Menispermaceae</taxon>
        <taxon>Menispermoideae</taxon>
        <taxon>Cissampelideae</taxon>
        <taxon>Stephania</taxon>
    </lineage>
</organism>
<proteinExistence type="inferred from homology"/>
<comment type="caution">
    <text evidence="8">The sequence shown here is derived from an EMBL/GenBank/DDBJ whole genome shotgun (WGS) entry which is preliminary data.</text>
</comment>
<dbReference type="GO" id="GO:0016985">
    <property type="term" value="F:mannan endo-1,4-beta-mannosidase activity"/>
    <property type="evidence" value="ECO:0007669"/>
    <property type="project" value="UniProtKB-EC"/>
</dbReference>
<evidence type="ECO:0000256" key="6">
    <source>
        <dbReference type="SAM" id="Phobius"/>
    </source>
</evidence>
<comment type="similarity">
    <text evidence="2">Belongs to the glycosyl hydrolase 5 (cellulase A) family.</text>
</comment>
<dbReference type="PANTHER" id="PTHR31451">
    <property type="match status" value="1"/>
</dbReference>
<evidence type="ECO:0000256" key="4">
    <source>
        <dbReference type="ARBA" id="ARBA00022801"/>
    </source>
</evidence>
<dbReference type="SUPFAM" id="SSF51445">
    <property type="entry name" value="(Trans)glycosidases"/>
    <property type="match status" value="1"/>
</dbReference>
<evidence type="ECO:0000256" key="2">
    <source>
        <dbReference type="ARBA" id="ARBA00005641"/>
    </source>
</evidence>
<evidence type="ECO:0000313" key="9">
    <source>
        <dbReference type="Proteomes" id="UP001417504"/>
    </source>
</evidence>
<dbReference type="InterPro" id="IPR045053">
    <property type="entry name" value="MAN-like"/>
</dbReference>
<dbReference type="Proteomes" id="UP001417504">
    <property type="component" value="Unassembled WGS sequence"/>
</dbReference>
<dbReference type="EC" id="3.2.1.78" evidence="3"/>